<feature type="domain" description="PucR C-terminal helix-turn-helix" evidence="2">
    <location>
        <begin position="323"/>
        <end position="380"/>
    </location>
</feature>
<feature type="domain" description="CdaR GGDEF-like" evidence="3">
    <location>
        <begin position="165"/>
        <end position="274"/>
    </location>
</feature>
<comment type="similarity">
    <text evidence="1">Belongs to the CdaR family.</text>
</comment>
<keyword evidence="5" id="KW-1185">Reference proteome</keyword>
<evidence type="ECO:0000313" key="4">
    <source>
        <dbReference type="EMBL" id="QTE28444.1"/>
    </source>
</evidence>
<dbReference type="Pfam" id="PF17853">
    <property type="entry name" value="GGDEF_2"/>
    <property type="match status" value="1"/>
</dbReference>
<dbReference type="EMBL" id="CP071868">
    <property type="protein sequence ID" value="QTE28444.1"/>
    <property type="molecule type" value="Genomic_DNA"/>
</dbReference>
<name>A0A8A4Z9A6_9MICO</name>
<dbReference type="InterPro" id="IPR041522">
    <property type="entry name" value="CdaR_GGDEF"/>
</dbReference>
<dbReference type="Gene3D" id="1.10.10.2840">
    <property type="entry name" value="PucR C-terminal helix-turn-helix domain"/>
    <property type="match status" value="1"/>
</dbReference>
<dbReference type="InterPro" id="IPR042070">
    <property type="entry name" value="PucR_C-HTH_sf"/>
</dbReference>
<dbReference type="PANTHER" id="PTHR33744:SF7">
    <property type="entry name" value="PUCR FAMILY TRANSCRIPTIONAL REGULATOR"/>
    <property type="match status" value="1"/>
</dbReference>
<sequence length="388" mass="41317">MTAVPSSSETDTLRRLRDGSDILNAAAMRRLDDELQWYRILPAEHRSWVGLVAQAGIDAFVTWYAQPTATPHGVSEIFAGAPPELTRSISLQHTLQLVRVIVDVVEAHSDELAAPGTERDLREAVLRYSREVAFSAAEVYARAAEVRGAWDARLEALVVDALTRGEADESIGSRVAALGWSGRGSTLVMVGSSGTPVDDVRAADLRRATRRVADDALVGIQGDRLVVFLGGTGDLHAAAATLLSRFGPGPVVIGPTVDGLADSARSARAALAGLVAAPAWAQAPRPVAADDLLPERVLTGDVTARRALVEQAYRPLQASTGALLETLSAYLGGGRSLEAAARLLYVHPNTVRYRLRKVAELTGWDPLSPRESYVLQTALALGRLDDAS</sequence>
<dbReference type="InterPro" id="IPR025736">
    <property type="entry name" value="PucR_C-HTH_dom"/>
</dbReference>
<protein>
    <submittedName>
        <fullName evidence="4">Helix-turn-helix domain-containing protein</fullName>
    </submittedName>
</protein>
<dbReference type="PANTHER" id="PTHR33744">
    <property type="entry name" value="CARBOHYDRATE DIACID REGULATOR"/>
    <property type="match status" value="1"/>
</dbReference>
<organism evidence="4 5">
    <name type="scientific">Pengzhenrongella sicca</name>
    <dbReference type="NCBI Taxonomy" id="2819238"/>
    <lineage>
        <taxon>Bacteria</taxon>
        <taxon>Bacillati</taxon>
        <taxon>Actinomycetota</taxon>
        <taxon>Actinomycetes</taxon>
        <taxon>Micrococcales</taxon>
        <taxon>Pengzhenrongella</taxon>
    </lineage>
</organism>
<evidence type="ECO:0000313" key="5">
    <source>
        <dbReference type="Proteomes" id="UP000663937"/>
    </source>
</evidence>
<evidence type="ECO:0000259" key="3">
    <source>
        <dbReference type="Pfam" id="PF17853"/>
    </source>
</evidence>
<evidence type="ECO:0000256" key="1">
    <source>
        <dbReference type="ARBA" id="ARBA00006754"/>
    </source>
</evidence>
<dbReference type="RefSeq" id="WP_227422680.1">
    <property type="nucleotide sequence ID" value="NZ_CP071868.1"/>
</dbReference>
<dbReference type="AlphaFoldDB" id="A0A8A4Z9A6"/>
<accession>A0A8A4Z9A6</accession>
<dbReference type="InterPro" id="IPR051448">
    <property type="entry name" value="CdaR-like_regulators"/>
</dbReference>
<dbReference type="KEGG" id="psic:J4E96_13805"/>
<evidence type="ECO:0000259" key="2">
    <source>
        <dbReference type="Pfam" id="PF13556"/>
    </source>
</evidence>
<dbReference type="Pfam" id="PF13556">
    <property type="entry name" value="HTH_30"/>
    <property type="match status" value="1"/>
</dbReference>
<proteinExistence type="inferred from homology"/>
<gene>
    <name evidence="4" type="ORF">J4E96_13805</name>
</gene>
<reference evidence="4" key="1">
    <citation type="submission" date="2021-03" db="EMBL/GenBank/DDBJ databases">
        <title>Pengzhenrongella sicca gen. nov., sp. nov., a new member of suborder Micrococcineae isolated from High-Arctic tundra soil.</title>
        <authorList>
            <person name="Peng F."/>
        </authorList>
    </citation>
    <scope>NUCLEOTIDE SEQUENCE</scope>
    <source>
        <strain evidence="4">LRZ-2</strain>
    </source>
</reference>
<dbReference type="Proteomes" id="UP000663937">
    <property type="component" value="Chromosome"/>
</dbReference>